<dbReference type="AlphaFoldDB" id="A0AA88DIA7"/>
<dbReference type="Gramene" id="FCD_00004272-RA">
    <property type="protein sequence ID" value="FCD_00004272-RA:cds"/>
    <property type="gene ID" value="FCD_00004272"/>
</dbReference>
<evidence type="ECO:0000256" key="1">
    <source>
        <dbReference type="SAM" id="Phobius"/>
    </source>
</evidence>
<accession>A0AA88DIA7</accession>
<gene>
    <name evidence="2" type="ORF">TIFTF001_013621</name>
</gene>
<feature type="transmembrane region" description="Helical" evidence="1">
    <location>
        <begin position="27"/>
        <end position="48"/>
    </location>
</feature>
<evidence type="ECO:0000313" key="2">
    <source>
        <dbReference type="EMBL" id="GMN44424.1"/>
    </source>
</evidence>
<keyword evidence="3" id="KW-1185">Reference proteome</keyword>
<protein>
    <submittedName>
        <fullName evidence="2">Uncharacterized protein</fullName>
    </submittedName>
</protein>
<sequence length="83" mass="9309">MLKNSIHVYVEEFNPVVRTTLYGDHPATLITINGSDSFLFLLAFYVFLSPPRLDLFLQCTSQIHAHSEEIEAVLTAGDRSPVT</sequence>
<comment type="caution">
    <text evidence="2">The sequence shown here is derived from an EMBL/GenBank/DDBJ whole genome shotgun (WGS) entry which is preliminary data.</text>
</comment>
<proteinExistence type="predicted"/>
<dbReference type="Proteomes" id="UP001187192">
    <property type="component" value="Unassembled WGS sequence"/>
</dbReference>
<keyword evidence="1" id="KW-1133">Transmembrane helix</keyword>
<evidence type="ECO:0000313" key="3">
    <source>
        <dbReference type="Proteomes" id="UP001187192"/>
    </source>
</evidence>
<name>A0AA88DIA7_FICCA</name>
<keyword evidence="1" id="KW-0812">Transmembrane</keyword>
<keyword evidence="1" id="KW-0472">Membrane</keyword>
<dbReference type="EMBL" id="BTGU01000018">
    <property type="protein sequence ID" value="GMN44424.1"/>
    <property type="molecule type" value="Genomic_DNA"/>
</dbReference>
<reference evidence="2" key="1">
    <citation type="submission" date="2023-07" db="EMBL/GenBank/DDBJ databases">
        <title>draft genome sequence of fig (Ficus carica).</title>
        <authorList>
            <person name="Takahashi T."/>
            <person name="Nishimura K."/>
        </authorList>
    </citation>
    <scope>NUCLEOTIDE SEQUENCE</scope>
</reference>
<organism evidence="2 3">
    <name type="scientific">Ficus carica</name>
    <name type="common">Common fig</name>
    <dbReference type="NCBI Taxonomy" id="3494"/>
    <lineage>
        <taxon>Eukaryota</taxon>
        <taxon>Viridiplantae</taxon>
        <taxon>Streptophyta</taxon>
        <taxon>Embryophyta</taxon>
        <taxon>Tracheophyta</taxon>
        <taxon>Spermatophyta</taxon>
        <taxon>Magnoliopsida</taxon>
        <taxon>eudicotyledons</taxon>
        <taxon>Gunneridae</taxon>
        <taxon>Pentapetalae</taxon>
        <taxon>rosids</taxon>
        <taxon>fabids</taxon>
        <taxon>Rosales</taxon>
        <taxon>Moraceae</taxon>
        <taxon>Ficeae</taxon>
        <taxon>Ficus</taxon>
    </lineage>
</organism>